<dbReference type="GeneID" id="87886384"/>
<feature type="compositionally biased region" description="Low complexity" evidence="1">
    <location>
        <begin position="44"/>
        <end position="59"/>
    </location>
</feature>
<dbReference type="Proteomes" id="UP001273166">
    <property type="component" value="Unassembled WGS sequence"/>
</dbReference>
<evidence type="ECO:0000313" key="3">
    <source>
        <dbReference type="Proteomes" id="UP001273166"/>
    </source>
</evidence>
<reference evidence="2" key="1">
    <citation type="journal article" date="2023" name="Mol. Phylogenet. Evol.">
        <title>Genome-scale phylogeny and comparative genomics of the fungal order Sordariales.</title>
        <authorList>
            <person name="Hensen N."/>
            <person name="Bonometti L."/>
            <person name="Westerberg I."/>
            <person name="Brannstrom I.O."/>
            <person name="Guillou S."/>
            <person name="Cros-Aarteil S."/>
            <person name="Calhoun S."/>
            <person name="Haridas S."/>
            <person name="Kuo A."/>
            <person name="Mondo S."/>
            <person name="Pangilinan J."/>
            <person name="Riley R."/>
            <person name="LaButti K."/>
            <person name="Andreopoulos B."/>
            <person name="Lipzen A."/>
            <person name="Chen C."/>
            <person name="Yan M."/>
            <person name="Daum C."/>
            <person name="Ng V."/>
            <person name="Clum A."/>
            <person name="Steindorff A."/>
            <person name="Ohm R.A."/>
            <person name="Martin F."/>
            <person name="Silar P."/>
            <person name="Natvig D.O."/>
            <person name="Lalanne C."/>
            <person name="Gautier V."/>
            <person name="Ament-Velasquez S.L."/>
            <person name="Kruys A."/>
            <person name="Hutchinson M.I."/>
            <person name="Powell A.J."/>
            <person name="Barry K."/>
            <person name="Miller A.N."/>
            <person name="Grigoriev I.V."/>
            <person name="Debuchy R."/>
            <person name="Gladieux P."/>
            <person name="Hiltunen Thoren M."/>
            <person name="Johannesson H."/>
        </authorList>
    </citation>
    <scope>NUCLEOTIDE SEQUENCE</scope>
    <source>
        <strain evidence="2">CBS 333.67</strain>
    </source>
</reference>
<keyword evidence="3" id="KW-1185">Reference proteome</keyword>
<dbReference type="EMBL" id="JAUDZG010000001">
    <property type="protein sequence ID" value="KAK3309405.1"/>
    <property type="molecule type" value="Genomic_DNA"/>
</dbReference>
<evidence type="ECO:0000256" key="1">
    <source>
        <dbReference type="SAM" id="MobiDB-lite"/>
    </source>
</evidence>
<gene>
    <name evidence="2" type="ORF">B0T15DRAFT_506189</name>
</gene>
<feature type="compositionally biased region" description="Polar residues" evidence="1">
    <location>
        <begin position="84"/>
        <end position="94"/>
    </location>
</feature>
<dbReference type="RefSeq" id="XP_062725185.1">
    <property type="nucleotide sequence ID" value="XM_062867555.1"/>
</dbReference>
<organism evidence="2 3">
    <name type="scientific">Chaetomium strumarium</name>
    <dbReference type="NCBI Taxonomy" id="1170767"/>
    <lineage>
        <taxon>Eukaryota</taxon>
        <taxon>Fungi</taxon>
        <taxon>Dikarya</taxon>
        <taxon>Ascomycota</taxon>
        <taxon>Pezizomycotina</taxon>
        <taxon>Sordariomycetes</taxon>
        <taxon>Sordariomycetidae</taxon>
        <taxon>Sordariales</taxon>
        <taxon>Chaetomiaceae</taxon>
        <taxon>Chaetomium</taxon>
    </lineage>
</organism>
<evidence type="ECO:0000313" key="2">
    <source>
        <dbReference type="EMBL" id="KAK3309405.1"/>
    </source>
</evidence>
<dbReference type="AlphaFoldDB" id="A0AAJ0H0Q7"/>
<feature type="compositionally biased region" description="Basic and acidic residues" evidence="1">
    <location>
        <begin position="115"/>
        <end position="126"/>
    </location>
</feature>
<feature type="compositionally biased region" description="Basic and acidic residues" evidence="1">
    <location>
        <begin position="175"/>
        <end position="216"/>
    </location>
</feature>
<reference evidence="2" key="2">
    <citation type="submission" date="2023-06" db="EMBL/GenBank/DDBJ databases">
        <authorList>
            <consortium name="Lawrence Berkeley National Laboratory"/>
            <person name="Mondo S.J."/>
            <person name="Hensen N."/>
            <person name="Bonometti L."/>
            <person name="Westerberg I."/>
            <person name="Brannstrom I.O."/>
            <person name="Guillou S."/>
            <person name="Cros-Aarteil S."/>
            <person name="Calhoun S."/>
            <person name="Haridas S."/>
            <person name="Kuo A."/>
            <person name="Pangilinan J."/>
            <person name="Riley R."/>
            <person name="Labutti K."/>
            <person name="Andreopoulos B."/>
            <person name="Lipzen A."/>
            <person name="Chen C."/>
            <person name="Yanf M."/>
            <person name="Daum C."/>
            <person name="Ng V."/>
            <person name="Clum A."/>
            <person name="Steindorff A."/>
            <person name="Ohm R."/>
            <person name="Martin F."/>
            <person name="Silar P."/>
            <person name="Natvig D."/>
            <person name="Lalanne C."/>
            <person name="Gautier V."/>
            <person name="Ament-Velasquez S.L."/>
            <person name="Kruys A."/>
            <person name="Hutchinson M.I."/>
            <person name="Powell A.J."/>
            <person name="Barry K."/>
            <person name="Miller A.N."/>
            <person name="Grigoriev I.V."/>
            <person name="Debuchy R."/>
            <person name="Gladieux P."/>
            <person name="Thoren M.H."/>
            <person name="Johannesson H."/>
        </authorList>
    </citation>
    <scope>NUCLEOTIDE SEQUENCE</scope>
    <source>
        <strain evidence="2">CBS 333.67</strain>
    </source>
</reference>
<feature type="compositionally biased region" description="Basic and acidic residues" evidence="1">
    <location>
        <begin position="227"/>
        <end position="241"/>
    </location>
</feature>
<comment type="caution">
    <text evidence="2">The sequence shown here is derived from an EMBL/GenBank/DDBJ whole genome shotgun (WGS) entry which is preliminary data.</text>
</comment>
<feature type="compositionally biased region" description="Acidic residues" evidence="1">
    <location>
        <begin position="67"/>
        <end position="80"/>
    </location>
</feature>
<name>A0AAJ0H0Q7_9PEZI</name>
<proteinExistence type="predicted"/>
<feature type="compositionally biased region" description="Basic and acidic residues" evidence="1">
    <location>
        <begin position="12"/>
        <end position="22"/>
    </location>
</feature>
<protein>
    <submittedName>
        <fullName evidence="2">Uncharacterized protein</fullName>
    </submittedName>
</protein>
<feature type="region of interest" description="Disordered" evidence="1">
    <location>
        <begin position="1"/>
        <end position="291"/>
    </location>
</feature>
<feature type="compositionally biased region" description="Basic and acidic residues" evidence="1">
    <location>
        <begin position="140"/>
        <end position="152"/>
    </location>
</feature>
<accession>A0AAJ0H0Q7</accession>
<feature type="compositionally biased region" description="Acidic residues" evidence="1">
    <location>
        <begin position="254"/>
        <end position="271"/>
    </location>
</feature>
<sequence length="291" mass="32544">MSETNISRSKMPRAEQYTKNESDLYVDGLAEEGLDEGNPFKQNAADAPITDPDDAAVAALMSRDEDAAPEDEKDNSGDQDQDQHLNQPRTTNIFLRQDEPPTAVAPEDANIDLSGPHERRKPDSSSKHSRAVVGDPIGDATDKSDPDPEANRLIKRARRDSRALVIQPDDDAEEQDRKMRANADLRDPDTEDAKSKVEDDESETRQTAEDDFDRPNEVAPMPLLDKISQHKDHEPVPRDATDQDDDIETKGGDDYDVENYAEFEDDDDDMEGPARDTVGNEELMVDENELR</sequence>